<accession>A0AAE0E2J5</accession>
<reference evidence="2" key="1">
    <citation type="journal article" date="2023" name="Plant J.">
        <title>Genome sequences and population genomics provide insights into the demographic history, inbreeding, and mutation load of two 'living fossil' tree species of Dipteronia.</title>
        <authorList>
            <person name="Feng Y."/>
            <person name="Comes H.P."/>
            <person name="Chen J."/>
            <person name="Zhu S."/>
            <person name="Lu R."/>
            <person name="Zhang X."/>
            <person name="Li P."/>
            <person name="Qiu J."/>
            <person name="Olsen K.M."/>
            <person name="Qiu Y."/>
        </authorList>
    </citation>
    <scope>NUCLEOTIDE SEQUENCE</scope>
    <source>
        <strain evidence="2">NBL</strain>
    </source>
</reference>
<evidence type="ECO:0000313" key="2">
    <source>
        <dbReference type="EMBL" id="KAK3205180.1"/>
    </source>
</evidence>
<dbReference type="PANTHER" id="PTHR36617:SF5">
    <property type="entry name" value="OS05G0421675 PROTEIN"/>
    <property type="match status" value="1"/>
</dbReference>
<proteinExistence type="predicted"/>
<name>A0AAE0E2J5_9ROSI</name>
<dbReference type="InterPro" id="IPR026960">
    <property type="entry name" value="RVT-Znf"/>
</dbReference>
<evidence type="ECO:0000313" key="3">
    <source>
        <dbReference type="Proteomes" id="UP001281410"/>
    </source>
</evidence>
<sequence>MGDKNKSLPAKWVWRFGKDNNSLWRRVICARYDILDSDLTWEWKAGSHASPFIKAIAFLFAKGTASYRALKEGMKVVISNGKRGKFWEVTVNESFHLKEMCPIIYALAIQKQSVVNDFGRWSESRWFWEVPLRRQVFDWEKDQWRVFMSLLDCMVLRESVTDALAWSFCSDGSFSMRYFHNRLEEPPTDITFDFNLIWQGICPPKIKLFVWKLIRGRVMVKQVLSKFGCDPAVSLLCPFCNAEEEFVDHLFLLCPWSWNLWNNCMSWFEVVSCASNSLKNWFLDWSSLCISVKQSRAWNSLFFACSWTIWEARNQMVFKGLKTAVSQAEDTVKFWVA</sequence>
<comment type="caution">
    <text evidence="2">The sequence shown here is derived from an EMBL/GenBank/DDBJ whole genome shotgun (WGS) entry which is preliminary data.</text>
</comment>
<gene>
    <name evidence="2" type="ORF">Dsin_019226</name>
</gene>
<protein>
    <recommendedName>
        <fullName evidence="1">Reverse transcriptase zinc-binding domain-containing protein</fullName>
    </recommendedName>
</protein>
<dbReference type="AlphaFoldDB" id="A0AAE0E2J5"/>
<organism evidence="2 3">
    <name type="scientific">Dipteronia sinensis</name>
    <dbReference type="NCBI Taxonomy" id="43782"/>
    <lineage>
        <taxon>Eukaryota</taxon>
        <taxon>Viridiplantae</taxon>
        <taxon>Streptophyta</taxon>
        <taxon>Embryophyta</taxon>
        <taxon>Tracheophyta</taxon>
        <taxon>Spermatophyta</taxon>
        <taxon>Magnoliopsida</taxon>
        <taxon>eudicotyledons</taxon>
        <taxon>Gunneridae</taxon>
        <taxon>Pentapetalae</taxon>
        <taxon>rosids</taxon>
        <taxon>malvids</taxon>
        <taxon>Sapindales</taxon>
        <taxon>Sapindaceae</taxon>
        <taxon>Hippocastanoideae</taxon>
        <taxon>Acereae</taxon>
        <taxon>Dipteronia</taxon>
    </lineage>
</organism>
<evidence type="ECO:0000259" key="1">
    <source>
        <dbReference type="Pfam" id="PF13966"/>
    </source>
</evidence>
<dbReference type="PANTHER" id="PTHR36617">
    <property type="entry name" value="PROTEIN, PUTATIVE-RELATED"/>
    <property type="match status" value="1"/>
</dbReference>
<feature type="domain" description="Reverse transcriptase zinc-binding" evidence="1">
    <location>
        <begin position="175"/>
        <end position="261"/>
    </location>
</feature>
<dbReference type="Pfam" id="PF13966">
    <property type="entry name" value="zf-RVT"/>
    <property type="match status" value="1"/>
</dbReference>
<dbReference type="EMBL" id="JANJYJ010000006">
    <property type="protein sequence ID" value="KAK3205180.1"/>
    <property type="molecule type" value="Genomic_DNA"/>
</dbReference>
<dbReference type="Proteomes" id="UP001281410">
    <property type="component" value="Unassembled WGS sequence"/>
</dbReference>
<keyword evidence="3" id="KW-1185">Reference proteome</keyword>